<protein>
    <submittedName>
        <fullName evidence="3">Uncharacterized protein</fullName>
    </submittedName>
</protein>
<evidence type="ECO:0000313" key="3">
    <source>
        <dbReference type="EMBL" id="EQM78215.1"/>
    </source>
</evidence>
<evidence type="ECO:0000256" key="1">
    <source>
        <dbReference type="SAM" id="Coils"/>
    </source>
</evidence>
<comment type="caution">
    <text evidence="3">The sequence shown here is derived from an EMBL/GenBank/DDBJ whole genome shotgun (WGS) entry which is preliminary data.</text>
</comment>
<gene>
    <name evidence="3" type="ORF">L687_16950</name>
</gene>
<name>T5KJM2_MICMQ</name>
<dbReference type="AlphaFoldDB" id="T5KJM2"/>
<dbReference type="Proteomes" id="UP000016033">
    <property type="component" value="Unassembled WGS sequence"/>
</dbReference>
<organism evidence="3 4">
    <name type="scientific">Microbacterium maritypicum MF109</name>
    <dbReference type="NCBI Taxonomy" id="1333857"/>
    <lineage>
        <taxon>Bacteria</taxon>
        <taxon>Bacillati</taxon>
        <taxon>Actinomycetota</taxon>
        <taxon>Actinomycetes</taxon>
        <taxon>Micrococcales</taxon>
        <taxon>Microbacteriaceae</taxon>
        <taxon>Microbacterium</taxon>
    </lineage>
</organism>
<evidence type="ECO:0000256" key="2">
    <source>
        <dbReference type="SAM" id="Phobius"/>
    </source>
</evidence>
<sequence length="91" mass="9640">MNENASSTDITGIAVTLGRIEEKVSHLQGMDDRLRKLEADVTEMKAQQKPKAPWWAVVGAVVGIIGGASTLIGLFVVLSSISQALANLPQP</sequence>
<proteinExistence type="predicted"/>
<keyword evidence="2" id="KW-0812">Transmembrane</keyword>
<dbReference type="RefSeq" id="WP_021199662.1">
    <property type="nucleotide sequence ID" value="NZ_ATAO01000181.1"/>
</dbReference>
<feature type="coiled-coil region" evidence="1">
    <location>
        <begin position="20"/>
        <end position="47"/>
    </location>
</feature>
<evidence type="ECO:0000313" key="4">
    <source>
        <dbReference type="Proteomes" id="UP000016033"/>
    </source>
</evidence>
<keyword evidence="1" id="KW-0175">Coiled coil</keyword>
<keyword evidence="2" id="KW-1133">Transmembrane helix</keyword>
<feature type="transmembrane region" description="Helical" evidence="2">
    <location>
        <begin position="54"/>
        <end position="81"/>
    </location>
</feature>
<dbReference type="EMBL" id="ATAO01000181">
    <property type="protein sequence ID" value="EQM78215.1"/>
    <property type="molecule type" value="Genomic_DNA"/>
</dbReference>
<reference evidence="3 4" key="1">
    <citation type="journal article" date="2013" name="Genome Announc.">
        <title>Whole-genome sequences of five oyster-associated bacteria show potential for crude oil hydrocarbon degradation.</title>
        <authorList>
            <person name="Chauhan A."/>
            <person name="Green S."/>
            <person name="Pathak A."/>
            <person name="Thomas J."/>
            <person name="Venkatramanan R."/>
        </authorList>
    </citation>
    <scope>NUCLEOTIDE SEQUENCE [LARGE SCALE GENOMIC DNA]</scope>
    <source>
        <strain evidence="3 4">MF109</strain>
    </source>
</reference>
<dbReference type="PATRIC" id="fig|1333857.3.peg.1692"/>
<keyword evidence="2" id="KW-0472">Membrane</keyword>
<accession>T5KJM2</accession>